<sequence>MLQTGLIRGAFIYLRCSAANPVLADPPYVVSFLDNTLYTLQWTSYNLYLRLRDEKSRKFNWVDVSRRRRYK</sequence>
<proteinExistence type="predicted"/>
<organism evidence="1 2">
    <name type="scientific">Lophiostoma macrostomum CBS 122681</name>
    <dbReference type="NCBI Taxonomy" id="1314788"/>
    <lineage>
        <taxon>Eukaryota</taxon>
        <taxon>Fungi</taxon>
        <taxon>Dikarya</taxon>
        <taxon>Ascomycota</taxon>
        <taxon>Pezizomycotina</taxon>
        <taxon>Dothideomycetes</taxon>
        <taxon>Pleosporomycetidae</taxon>
        <taxon>Pleosporales</taxon>
        <taxon>Lophiostomataceae</taxon>
        <taxon>Lophiostoma</taxon>
    </lineage>
</organism>
<dbReference type="Proteomes" id="UP000799324">
    <property type="component" value="Unassembled WGS sequence"/>
</dbReference>
<evidence type="ECO:0000313" key="2">
    <source>
        <dbReference type="Proteomes" id="UP000799324"/>
    </source>
</evidence>
<accession>A0A6A6SZD8</accession>
<gene>
    <name evidence="1" type="ORF">K491DRAFT_21185</name>
</gene>
<evidence type="ECO:0000313" key="1">
    <source>
        <dbReference type="EMBL" id="KAF2653085.1"/>
    </source>
</evidence>
<name>A0A6A6SZD8_9PLEO</name>
<keyword evidence="2" id="KW-1185">Reference proteome</keyword>
<dbReference type="EMBL" id="MU004387">
    <property type="protein sequence ID" value="KAF2653085.1"/>
    <property type="molecule type" value="Genomic_DNA"/>
</dbReference>
<reference evidence="1" key="1">
    <citation type="journal article" date="2020" name="Stud. Mycol.">
        <title>101 Dothideomycetes genomes: a test case for predicting lifestyles and emergence of pathogens.</title>
        <authorList>
            <person name="Haridas S."/>
            <person name="Albert R."/>
            <person name="Binder M."/>
            <person name="Bloem J."/>
            <person name="Labutti K."/>
            <person name="Salamov A."/>
            <person name="Andreopoulos B."/>
            <person name="Baker S."/>
            <person name="Barry K."/>
            <person name="Bills G."/>
            <person name="Bluhm B."/>
            <person name="Cannon C."/>
            <person name="Castanera R."/>
            <person name="Culley D."/>
            <person name="Daum C."/>
            <person name="Ezra D."/>
            <person name="Gonzalez J."/>
            <person name="Henrissat B."/>
            <person name="Kuo A."/>
            <person name="Liang C."/>
            <person name="Lipzen A."/>
            <person name="Lutzoni F."/>
            <person name="Magnuson J."/>
            <person name="Mondo S."/>
            <person name="Nolan M."/>
            <person name="Ohm R."/>
            <person name="Pangilinan J."/>
            <person name="Park H.-J."/>
            <person name="Ramirez L."/>
            <person name="Alfaro M."/>
            <person name="Sun H."/>
            <person name="Tritt A."/>
            <person name="Yoshinaga Y."/>
            <person name="Zwiers L.-H."/>
            <person name="Turgeon B."/>
            <person name="Goodwin S."/>
            <person name="Spatafora J."/>
            <person name="Crous P."/>
            <person name="Grigoriev I."/>
        </authorList>
    </citation>
    <scope>NUCLEOTIDE SEQUENCE</scope>
    <source>
        <strain evidence="1">CBS 122681</strain>
    </source>
</reference>
<protein>
    <submittedName>
        <fullName evidence="1">Uncharacterized protein</fullName>
    </submittedName>
</protein>
<dbReference type="AlphaFoldDB" id="A0A6A6SZD8"/>